<feature type="compositionally biased region" description="Low complexity" evidence="2">
    <location>
        <begin position="1"/>
        <end position="19"/>
    </location>
</feature>
<dbReference type="GO" id="GO:0005789">
    <property type="term" value="C:endoplasmic reticulum membrane"/>
    <property type="evidence" value="ECO:0007669"/>
    <property type="project" value="UniProtKB-SubCell"/>
</dbReference>
<gene>
    <name evidence="3" type="ORF">M422DRAFT_29367</name>
</gene>
<organism evidence="3 4">
    <name type="scientific">Sphaerobolus stellatus (strain SS14)</name>
    <dbReference type="NCBI Taxonomy" id="990650"/>
    <lineage>
        <taxon>Eukaryota</taxon>
        <taxon>Fungi</taxon>
        <taxon>Dikarya</taxon>
        <taxon>Basidiomycota</taxon>
        <taxon>Agaricomycotina</taxon>
        <taxon>Agaricomycetes</taxon>
        <taxon>Phallomycetidae</taxon>
        <taxon>Geastrales</taxon>
        <taxon>Sphaerobolaceae</taxon>
        <taxon>Sphaerobolus</taxon>
    </lineage>
</organism>
<evidence type="ECO:0000313" key="4">
    <source>
        <dbReference type="Proteomes" id="UP000054279"/>
    </source>
</evidence>
<dbReference type="HOGENOM" id="CLU_1143155_0_0_1"/>
<name>A0A0C9W4C5_SPHS4</name>
<reference evidence="3 4" key="1">
    <citation type="submission" date="2014-06" db="EMBL/GenBank/DDBJ databases">
        <title>Evolutionary Origins and Diversification of the Mycorrhizal Mutualists.</title>
        <authorList>
            <consortium name="DOE Joint Genome Institute"/>
            <consortium name="Mycorrhizal Genomics Consortium"/>
            <person name="Kohler A."/>
            <person name="Kuo A."/>
            <person name="Nagy L.G."/>
            <person name="Floudas D."/>
            <person name="Copeland A."/>
            <person name="Barry K.W."/>
            <person name="Cichocki N."/>
            <person name="Veneault-Fourrey C."/>
            <person name="LaButti K."/>
            <person name="Lindquist E.A."/>
            <person name="Lipzen A."/>
            <person name="Lundell T."/>
            <person name="Morin E."/>
            <person name="Murat C."/>
            <person name="Riley R."/>
            <person name="Ohm R."/>
            <person name="Sun H."/>
            <person name="Tunlid A."/>
            <person name="Henrissat B."/>
            <person name="Grigoriev I.V."/>
            <person name="Hibbett D.S."/>
            <person name="Martin F."/>
        </authorList>
    </citation>
    <scope>NUCLEOTIDE SEQUENCE [LARGE SCALE GENOMIC DNA]</scope>
    <source>
        <strain evidence="3 4">SS14</strain>
    </source>
</reference>
<dbReference type="AlphaFoldDB" id="A0A0C9W4C5"/>
<dbReference type="PANTHER" id="PTHR13466">
    <property type="entry name" value="TEX2 PROTEIN-RELATED"/>
    <property type="match status" value="1"/>
</dbReference>
<feature type="compositionally biased region" description="Low complexity" evidence="2">
    <location>
        <begin position="89"/>
        <end position="99"/>
    </location>
</feature>
<dbReference type="Proteomes" id="UP000054279">
    <property type="component" value="Unassembled WGS sequence"/>
</dbReference>
<dbReference type="PANTHER" id="PTHR13466:SF19">
    <property type="entry name" value="NUCLEUS-VACUOLE JUNCTION PROTEIN 2"/>
    <property type="match status" value="1"/>
</dbReference>
<dbReference type="GO" id="GO:0008289">
    <property type="term" value="F:lipid binding"/>
    <property type="evidence" value="ECO:0007669"/>
    <property type="project" value="TreeGrafter"/>
</dbReference>
<comment type="subcellular location">
    <subcellularLocation>
        <location evidence="1">Endoplasmic reticulum membrane</location>
    </subcellularLocation>
</comment>
<evidence type="ECO:0000256" key="1">
    <source>
        <dbReference type="ARBA" id="ARBA00004586"/>
    </source>
</evidence>
<sequence>MRTPPSSNLSTPCSTSSPPVDSMPFSVVSFTRKGDHSSRKMDNRTPNETLKGQNPLLPQFLIVHSCSFTSVAPVLSKSCSKSSPQMAKPASASTSPTTQSRRRSGFSIFARKDKDANAEEKEDKTYEVSLGLAVVVKKFVGNMLVKIKKPPSNHMCYAFTTLPQMEISIEPVVSDSRVVIPRDLRRPMASAEPREISP</sequence>
<accession>A0A0C9W4C5</accession>
<protein>
    <submittedName>
        <fullName evidence="3">Uncharacterized protein</fullName>
    </submittedName>
</protein>
<dbReference type="GO" id="GO:1990456">
    <property type="term" value="P:mitochondrion-endoplasmic reticulum membrane tethering"/>
    <property type="evidence" value="ECO:0007669"/>
    <property type="project" value="TreeGrafter"/>
</dbReference>
<keyword evidence="4" id="KW-1185">Reference proteome</keyword>
<dbReference type="GO" id="GO:0015914">
    <property type="term" value="P:phospholipid transport"/>
    <property type="evidence" value="ECO:0007669"/>
    <property type="project" value="TreeGrafter"/>
</dbReference>
<feature type="compositionally biased region" description="Basic and acidic residues" evidence="2">
    <location>
        <begin position="32"/>
        <end position="45"/>
    </location>
</feature>
<evidence type="ECO:0000256" key="2">
    <source>
        <dbReference type="SAM" id="MobiDB-lite"/>
    </source>
</evidence>
<dbReference type="OrthoDB" id="26740at2759"/>
<feature type="region of interest" description="Disordered" evidence="2">
    <location>
        <begin position="1"/>
        <end position="53"/>
    </location>
</feature>
<evidence type="ECO:0000313" key="3">
    <source>
        <dbReference type="EMBL" id="KIJ46216.1"/>
    </source>
</evidence>
<feature type="region of interest" description="Disordered" evidence="2">
    <location>
        <begin position="79"/>
        <end position="122"/>
    </location>
</feature>
<feature type="compositionally biased region" description="Basic and acidic residues" evidence="2">
    <location>
        <begin position="110"/>
        <end position="122"/>
    </location>
</feature>
<dbReference type="GO" id="GO:0032865">
    <property type="term" value="C:ERMES complex"/>
    <property type="evidence" value="ECO:0007669"/>
    <property type="project" value="TreeGrafter"/>
</dbReference>
<proteinExistence type="predicted"/>
<dbReference type="EMBL" id="KN837108">
    <property type="protein sequence ID" value="KIJ46216.1"/>
    <property type="molecule type" value="Genomic_DNA"/>
</dbReference>